<dbReference type="eggNOG" id="COG5455">
    <property type="taxonomic scope" value="Bacteria"/>
</dbReference>
<dbReference type="Proteomes" id="UP000028534">
    <property type="component" value="Unassembled WGS sequence"/>
</dbReference>
<keyword evidence="1" id="KW-0732">Signal</keyword>
<organism evidence="2 3">
    <name type="scientific">Sphingobium yanoikuyae</name>
    <name type="common">Sphingomonas yanoikuyae</name>
    <dbReference type="NCBI Taxonomy" id="13690"/>
    <lineage>
        <taxon>Bacteria</taxon>
        <taxon>Pseudomonadati</taxon>
        <taxon>Pseudomonadota</taxon>
        <taxon>Alphaproteobacteria</taxon>
        <taxon>Sphingomonadales</taxon>
        <taxon>Sphingomonadaceae</taxon>
        <taxon>Sphingobium</taxon>
    </lineage>
</organism>
<dbReference type="Pfam" id="PF11776">
    <property type="entry name" value="RcnB"/>
    <property type="match status" value="1"/>
</dbReference>
<evidence type="ECO:0000313" key="3">
    <source>
        <dbReference type="Proteomes" id="UP000028534"/>
    </source>
</evidence>
<dbReference type="AlphaFoldDB" id="A0A084E9L3"/>
<gene>
    <name evidence="2" type="ORF">CP98_04751</name>
</gene>
<proteinExistence type="predicted"/>
<feature type="signal peptide" evidence="1">
    <location>
        <begin position="1"/>
        <end position="42"/>
    </location>
</feature>
<dbReference type="PATRIC" id="fig|13690.10.peg.4898"/>
<protein>
    <submittedName>
        <fullName evidence="2">Putative integral membrane protein</fullName>
    </submittedName>
</protein>
<name>A0A084E9L3_SPHYA</name>
<evidence type="ECO:0000313" key="2">
    <source>
        <dbReference type="EMBL" id="KEZ14655.1"/>
    </source>
</evidence>
<dbReference type="RefSeq" id="WP_051887035.1">
    <property type="nucleotide sequence ID" value="NZ_DAIQKB010000057.1"/>
</dbReference>
<evidence type="ECO:0000256" key="1">
    <source>
        <dbReference type="SAM" id="SignalP"/>
    </source>
</evidence>
<dbReference type="Gene3D" id="3.10.450.160">
    <property type="entry name" value="inner membrane protein cigr"/>
    <property type="match status" value="1"/>
</dbReference>
<comment type="caution">
    <text evidence="2">The sequence shown here is derived from an EMBL/GenBank/DDBJ whole genome shotgun (WGS) entry which is preliminary data.</text>
</comment>
<dbReference type="STRING" id="13690.AX777_22690"/>
<feature type="chain" id="PRO_5001773958" evidence="1">
    <location>
        <begin position="43"/>
        <end position="165"/>
    </location>
</feature>
<accession>A0A084E9L3</accession>
<sequence length="165" mass="17860">MPRFFNPQSLTKHGVSVSAAFAGSATLFLSVMAIMASPAAEAQVVRHTTVAPRAGVVHSRTVIVDRGRPGWWRGHPGFVHYHGPRHGHYFAPGYGYYPIPPRHAHSVWIVGGTLPLSMRHYVVVNPVGYGLSPAPTGHIWCYAGTNFVLISRNTGVIIQSVAGGW</sequence>
<reference evidence="2 3" key="1">
    <citation type="submission" date="2014-03" db="EMBL/GenBank/DDBJ databases">
        <title>Genome sequence of Sphingobium yanoikuyae B1.</title>
        <authorList>
            <person name="Gan H.M."/>
            <person name="Gan H.Y."/>
            <person name="Savka M.A."/>
        </authorList>
    </citation>
    <scope>NUCLEOTIDE SEQUENCE [LARGE SCALE GENOMIC DNA]</scope>
    <source>
        <strain evidence="2 3">B1</strain>
    </source>
</reference>
<dbReference type="EMBL" id="JGVR01000049">
    <property type="protein sequence ID" value="KEZ14655.1"/>
    <property type="molecule type" value="Genomic_DNA"/>
</dbReference>
<dbReference type="InterPro" id="IPR024572">
    <property type="entry name" value="RcnB"/>
</dbReference>